<dbReference type="Pfam" id="PF01454">
    <property type="entry name" value="MAGE"/>
    <property type="match status" value="1"/>
</dbReference>
<dbReference type="InterPro" id="IPR041899">
    <property type="entry name" value="MAGE_WH2"/>
</dbReference>
<keyword evidence="3" id="KW-1185">Reference proteome</keyword>
<dbReference type="Proteomes" id="UP000644660">
    <property type="component" value="Unassembled WGS sequence"/>
</dbReference>
<dbReference type="EMBL" id="CAEFZW010000005">
    <property type="protein sequence ID" value="CAB4254946.1"/>
    <property type="molecule type" value="Genomic_DNA"/>
</dbReference>
<proteinExistence type="predicted"/>
<dbReference type="SMART" id="SM01373">
    <property type="entry name" value="MAGE"/>
    <property type="match status" value="1"/>
</dbReference>
<dbReference type="GeneID" id="64857971"/>
<gene>
    <name evidence="2" type="ORF">KABA2_05S04862</name>
</gene>
<dbReference type="AlphaFoldDB" id="A0A8H2VGD9"/>
<protein>
    <submittedName>
        <fullName evidence="2">Similar to Saccharomyces cerevisiae YDR288W NSE3 Essential subunit of the Mms21-Smc5-Smc6 complex</fullName>
    </submittedName>
</protein>
<accession>A0A8H2VGD9</accession>
<sequence length="319" mass="35616">MNEEAVYSDSGESSNGPTAIDVKLSIVTIRLTRFILAHSVSQNTIISRDKLLKTLRELYKEENCRPVGFATIFEQVNQMLSDTYGYEFRGIEAKSKTNKVKAHDNNGSGTQVGGESAMTSVTDTASASLGAKATHFILLNKLLYMSHFENFKLDQTIALYNDTIDQDEYVGDDMSRGNVNTLESRLGVDQEMALQGITCLFICIILFSNNNILHQEIIVYLNKFGIPVDGTEIPIIGMSLDDFIKHIEKKEYIVRLEEKPTGNDAASNTVGITLYRIGRRTKYEFDVSSLVQMLEQMMGITVDSTLLEDIKKSVADAYD</sequence>
<evidence type="ECO:0000313" key="2">
    <source>
        <dbReference type="EMBL" id="CAB4254946.1"/>
    </source>
</evidence>
<evidence type="ECO:0000313" key="3">
    <source>
        <dbReference type="Proteomes" id="UP000644660"/>
    </source>
</evidence>
<dbReference type="OrthoDB" id="205198at2759"/>
<dbReference type="Gene3D" id="1.10.10.1210">
    <property type="entry name" value="MAGE homology domain, winged helix WH2 motif"/>
    <property type="match status" value="1"/>
</dbReference>
<name>A0A8H2VGD9_9SACH</name>
<comment type="caution">
    <text evidence="2">The sequence shown here is derived from an EMBL/GenBank/DDBJ whole genome shotgun (WGS) entry which is preliminary data.</text>
</comment>
<organism evidence="2 3">
    <name type="scientific">Maudiozyma barnettii</name>
    <dbReference type="NCBI Taxonomy" id="61262"/>
    <lineage>
        <taxon>Eukaryota</taxon>
        <taxon>Fungi</taxon>
        <taxon>Dikarya</taxon>
        <taxon>Ascomycota</taxon>
        <taxon>Saccharomycotina</taxon>
        <taxon>Saccharomycetes</taxon>
        <taxon>Saccharomycetales</taxon>
        <taxon>Saccharomycetaceae</taxon>
        <taxon>Maudiozyma</taxon>
    </lineage>
</organism>
<dbReference type="InterPro" id="IPR002190">
    <property type="entry name" value="MHD_dom"/>
</dbReference>
<feature type="domain" description="MAGE" evidence="1">
    <location>
        <begin position="31"/>
        <end position="290"/>
    </location>
</feature>
<dbReference type="RefSeq" id="XP_041406790.1">
    <property type="nucleotide sequence ID" value="XM_041550856.1"/>
</dbReference>
<reference evidence="2 3" key="1">
    <citation type="submission" date="2020-05" db="EMBL/GenBank/DDBJ databases">
        <authorList>
            <person name="Casaregola S."/>
            <person name="Devillers H."/>
            <person name="Grondin C."/>
        </authorList>
    </citation>
    <scope>NUCLEOTIDE SEQUENCE [LARGE SCALE GENOMIC DNA]</scope>
    <source>
        <strain evidence="2 3">CLIB 1767</strain>
    </source>
</reference>
<evidence type="ECO:0000259" key="1">
    <source>
        <dbReference type="SMART" id="SM01373"/>
    </source>
</evidence>